<evidence type="ECO:0000259" key="7">
    <source>
        <dbReference type="Pfam" id="PF07195"/>
    </source>
</evidence>
<dbReference type="InterPro" id="IPR010809">
    <property type="entry name" value="FliD_C"/>
</dbReference>
<dbReference type="NCBIfam" id="NF005833">
    <property type="entry name" value="PRK07737.1"/>
    <property type="match status" value="1"/>
</dbReference>
<protein>
    <recommendedName>
        <fullName evidence="5">Flagellar hook-associated protein 2</fullName>
        <shortName evidence="5">HAP2</shortName>
    </recommendedName>
    <alternativeName>
        <fullName evidence="5">Flagellar cap protein</fullName>
    </alternativeName>
</protein>
<keyword evidence="9" id="KW-1185">Reference proteome</keyword>
<dbReference type="Proteomes" id="UP000239047">
    <property type="component" value="Unassembled WGS sequence"/>
</dbReference>
<reference evidence="8 9" key="1">
    <citation type="submission" date="2018-02" db="EMBL/GenBank/DDBJ databases">
        <title>Jeotgalibacillus proteolyticum sp. nov. a protease producing bacterium isolated from ocean sediments of Laizhou Bay.</title>
        <authorList>
            <person name="Li Y."/>
        </authorList>
    </citation>
    <scope>NUCLEOTIDE SEQUENCE [LARGE SCALE GENOMIC DNA]</scope>
    <source>
        <strain evidence="8 9">22-7</strain>
    </source>
</reference>
<evidence type="ECO:0000313" key="8">
    <source>
        <dbReference type="EMBL" id="PPA70239.1"/>
    </source>
</evidence>
<dbReference type="EMBL" id="PREZ01000004">
    <property type="protein sequence ID" value="PPA70239.1"/>
    <property type="molecule type" value="Genomic_DNA"/>
</dbReference>
<dbReference type="PANTHER" id="PTHR30288">
    <property type="entry name" value="FLAGELLAR CAP/ASSEMBLY PROTEIN FLID"/>
    <property type="match status" value="1"/>
</dbReference>
<comment type="subunit">
    <text evidence="2 5">Homopentamer.</text>
</comment>
<name>A0A2S5GB71_9BACL</name>
<accession>A0A2S5GB71</accession>
<keyword evidence="8" id="KW-0969">Cilium</keyword>
<keyword evidence="3" id="KW-0175">Coiled coil</keyword>
<dbReference type="GO" id="GO:0071973">
    <property type="term" value="P:bacterial-type flagellum-dependent cell motility"/>
    <property type="evidence" value="ECO:0007669"/>
    <property type="project" value="TreeGrafter"/>
</dbReference>
<proteinExistence type="inferred from homology"/>
<sequence length="499" mass="55676">MGMRVHGLASGMDVDSIVKQMMNASRIPLDKLNQQKQYMEWQRDNYRDLNRKLNDFSNLVFDTVLRPATFAQKTVTTTSSDVSIRSLTATGDMSGTIRVSQLSRAANMKSAEDLKIDPAAKLDSKVTGEQTITIQTINADGVLDPEGYTLTFDPSKESLNSVIDKINKNSNVNMFYDSFTKAVSLSSKQSGRASGDVEIKLTGDFFTNTLMLDEDNRTAEEEGRGLAGQNAKFTYNGLETERLTNKFQLNGFEFTLSEATNKDVQFSSSPNTEKILESIVKFTDEYNKLIEEIQKMTKEVKYRDFPPLTDAQRSELTEKEAEMWDEKAKSGTLRSDPVLNSALSKMRQDLYSTVSGLGGASQLAQIGITTSNNYLDGGKLVINEDKLRAAITENPTSVYDLFAKDSTNKSEQGLGRRLRETIASTRNDIITRAGRDTSAGTSYTLGRNLENMNDQIKRFENRLTTLESRYYKQFTAMEVAIQKANSQSAYLMNAFSSGM</sequence>
<dbReference type="Pfam" id="PF07195">
    <property type="entry name" value="FliD_C"/>
    <property type="match status" value="1"/>
</dbReference>
<comment type="subcellular location">
    <subcellularLocation>
        <location evidence="5">Secreted</location>
    </subcellularLocation>
    <subcellularLocation>
        <location evidence="5">Bacterial flagellum</location>
    </subcellularLocation>
</comment>
<organism evidence="8 9">
    <name type="scientific">Jeotgalibacillus proteolyticus</name>
    <dbReference type="NCBI Taxonomy" id="2082395"/>
    <lineage>
        <taxon>Bacteria</taxon>
        <taxon>Bacillati</taxon>
        <taxon>Bacillota</taxon>
        <taxon>Bacilli</taxon>
        <taxon>Bacillales</taxon>
        <taxon>Caryophanaceae</taxon>
        <taxon>Jeotgalibacillus</taxon>
    </lineage>
</organism>
<evidence type="ECO:0000256" key="2">
    <source>
        <dbReference type="ARBA" id="ARBA00011255"/>
    </source>
</evidence>
<dbReference type="Pfam" id="PF02465">
    <property type="entry name" value="FliD_N"/>
    <property type="match status" value="1"/>
</dbReference>
<dbReference type="GO" id="GO:0005576">
    <property type="term" value="C:extracellular region"/>
    <property type="evidence" value="ECO:0007669"/>
    <property type="project" value="UniProtKB-SubCell"/>
</dbReference>
<dbReference type="InterPro" id="IPR040026">
    <property type="entry name" value="FliD"/>
</dbReference>
<evidence type="ECO:0000313" key="9">
    <source>
        <dbReference type="Proteomes" id="UP000239047"/>
    </source>
</evidence>
<keyword evidence="8" id="KW-0282">Flagellum</keyword>
<evidence type="ECO:0000256" key="1">
    <source>
        <dbReference type="ARBA" id="ARBA00009764"/>
    </source>
</evidence>
<feature type="domain" description="Flagellar hook-associated protein 2 N-terminal" evidence="6">
    <location>
        <begin position="10"/>
        <end position="105"/>
    </location>
</feature>
<dbReference type="RefSeq" id="WP_104058189.1">
    <property type="nucleotide sequence ID" value="NZ_PREZ01000004.1"/>
</dbReference>
<evidence type="ECO:0000256" key="4">
    <source>
        <dbReference type="ARBA" id="ARBA00023143"/>
    </source>
</evidence>
<evidence type="ECO:0000256" key="5">
    <source>
        <dbReference type="RuleBase" id="RU362066"/>
    </source>
</evidence>
<comment type="function">
    <text evidence="5">Required for morphogenesis and for the elongation of the flagellar filament by facilitating polymerization of the flagellin monomers at the tip of growing filament. Forms a capping structure, which prevents flagellin subunits (transported through the central channel of the flagellum) from leaking out without polymerization at the distal end.</text>
</comment>
<gene>
    <name evidence="8" type="ORF">C4B60_11700</name>
</gene>
<comment type="caution">
    <text evidence="8">The sequence shown here is derived from an EMBL/GenBank/DDBJ whole genome shotgun (WGS) entry which is preliminary data.</text>
</comment>
<dbReference type="AlphaFoldDB" id="A0A2S5GB71"/>
<dbReference type="PANTHER" id="PTHR30288:SF0">
    <property type="entry name" value="FLAGELLAR HOOK-ASSOCIATED PROTEIN 2"/>
    <property type="match status" value="1"/>
</dbReference>
<dbReference type="GO" id="GO:0009424">
    <property type="term" value="C:bacterial-type flagellum hook"/>
    <property type="evidence" value="ECO:0007669"/>
    <property type="project" value="UniProtKB-UniRule"/>
</dbReference>
<dbReference type="GO" id="GO:0009421">
    <property type="term" value="C:bacterial-type flagellum filament cap"/>
    <property type="evidence" value="ECO:0007669"/>
    <property type="project" value="InterPro"/>
</dbReference>
<keyword evidence="5" id="KW-0964">Secreted</keyword>
<dbReference type="GO" id="GO:0007155">
    <property type="term" value="P:cell adhesion"/>
    <property type="evidence" value="ECO:0007669"/>
    <property type="project" value="InterPro"/>
</dbReference>
<keyword evidence="8" id="KW-0966">Cell projection</keyword>
<evidence type="ECO:0000256" key="3">
    <source>
        <dbReference type="ARBA" id="ARBA00023054"/>
    </source>
</evidence>
<comment type="similarity">
    <text evidence="1 5">Belongs to the FliD family.</text>
</comment>
<dbReference type="InterPro" id="IPR003481">
    <property type="entry name" value="FliD_N"/>
</dbReference>
<feature type="domain" description="Flagellar hook-associated protein 2 C-terminal" evidence="7">
    <location>
        <begin position="228"/>
        <end position="486"/>
    </location>
</feature>
<dbReference type="OrthoDB" id="9776025at2"/>
<keyword evidence="4 5" id="KW-0975">Bacterial flagellum</keyword>
<evidence type="ECO:0000259" key="6">
    <source>
        <dbReference type="Pfam" id="PF02465"/>
    </source>
</evidence>